<evidence type="ECO:0000259" key="4">
    <source>
        <dbReference type="Pfam" id="PF07732"/>
    </source>
</evidence>
<dbReference type="Gene3D" id="2.60.40.420">
    <property type="entry name" value="Cupredoxins - blue copper proteins"/>
    <property type="match status" value="1"/>
</dbReference>
<proteinExistence type="inferred from homology"/>
<protein>
    <submittedName>
        <fullName evidence="5">Cupredoxin</fullName>
    </submittedName>
</protein>
<dbReference type="InterPro" id="IPR008972">
    <property type="entry name" value="Cupredoxin"/>
</dbReference>
<dbReference type="Pfam" id="PF07732">
    <property type="entry name" value="Cu-oxidase_3"/>
    <property type="match status" value="1"/>
</dbReference>
<evidence type="ECO:0000256" key="2">
    <source>
        <dbReference type="ARBA" id="ARBA00023008"/>
    </source>
</evidence>
<keyword evidence="2" id="KW-0186">Copper</keyword>
<evidence type="ECO:0000256" key="1">
    <source>
        <dbReference type="ARBA" id="ARBA00010609"/>
    </source>
</evidence>
<dbReference type="Proteomes" id="UP000242146">
    <property type="component" value="Unassembled WGS sequence"/>
</dbReference>
<comment type="caution">
    <text evidence="5">The sequence shown here is derived from an EMBL/GenBank/DDBJ whole genome shotgun (WGS) entry which is preliminary data.</text>
</comment>
<evidence type="ECO:0000313" key="5">
    <source>
        <dbReference type="EMBL" id="ORX45533.1"/>
    </source>
</evidence>
<gene>
    <name evidence="5" type="ORF">DM01DRAFT_1410999</name>
</gene>
<keyword evidence="6" id="KW-1185">Reference proteome</keyword>
<comment type="similarity">
    <text evidence="1">Belongs to the multicopper oxidase family.</text>
</comment>
<name>A0A1X2G5H0_9FUNG</name>
<dbReference type="GO" id="GO:0016491">
    <property type="term" value="F:oxidoreductase activity"/>
    <property type="evidence" value="ECO:0007669"/>
    <property type="project" value="TreeGrafter"/>
</dbReference>
<reference evidence="5 6" key="1">
    <citation type="submission" date="2016-07" db="EMBL/GenBank/DDBJ databases">
        <title>Pervasive Adenine N6-methylation of Active Genes in Fungi.</title>
        <authorList>
            <consortium name="DOE Joint Genome Institute"/>
            <person name="Mondo S.J."/>
            <person name="Dannebaum R.O."/>
            <person name="Kuo R.C."/>
            <person name="Labutti K."/>
            <person name="Haridas S."/>
            <person name="Kuo A."/>
            <person name="Salamov A."/>
            <person name="Ahrendt S.R."/>
            <person name="Lipzen A."/>
            <person name="Sullivan W."/>
            <person name="Andreopoulos W.B."/>
            <person name="Clum A."/>
            <person name="Lindquist E."/>
            <person name="Daum C."/>
            <person name="Ramamoorthy G.K."/>
            <person name="Gryganskyi A."/>
            <person name="Culley D."/>
            <person name="Magnuson J.K."/>
            <person name="James T.Y."/>
            <person name="O'Malley M.A."/>
            <person name="Stajich J.E."/>
            <person name="Spatafora J.W."/>
            <person name="Visel A."/>
            <person name="Grigoriev I.V."/>
        </authorList>
    </citation>
    <scope>NUCLEOTIDE SEQUENCE [LARGE SCALE GENOMIC DNA]</scope>
    <source>
        <strain evidence="5 6">NRRL 3301</strain>
    </source>
</reference>
<dbReference type="GO" id="GO:0005507">
    <property type="term" value="F:copper ion binding"/>
    <property type="evidence" value="ECO:0007669"/>
    <property type="project" value="InterPro"/>
</dbReference>
<dbReference type="OrthoDB" id="2121828at2759"/>
<keyword evidence="3" id="KW-0732">Signal</keyword>
<dbReference type="InterPro" id="IPR011707">
    <property type="entry name" value="Cu-oxidase-like_N"/>
</dbReference>
<dbReference type="InterPro" id="IPR045087">
    <property type="entry name" value="Cu-oxidase_fam"/>
</dbReference>
<accession>A0A1X2G5H0</accession>
<evidence type="ECO:0000256" key="3">
    <source>
        <dbReference type="SAM" id="SignalP"/>
    </source>
</evidence>
<feature type="chain" id="PRO_5013163061" evidence="3">
    <location>
        <begin position="19"/>
        <end position="379"/>
    </location>
</feature>
<feature type="domain" description="Plastocyanin-like" evidence="4">
    <location>
        <begin position="118"/>
        <end position="221"/>
    </location>
</feature>
<feature type="signal peptide" evidence="3">
    <location>
        <begin position="1"/>
        <end position="18"/>
    </location>
</feature>
<dbReference type="STRING" id="101127.A0A1X2G5H0"/>
<dbReference type="PANTHER" id="PTHR11709:SF486">
    <property type="entry name" value="MULTICOPPER OXIDASE"/>
    <property type="match status" value="1"/>
</dbReference>
<dbReference type="PANTHER" id="PTHR11709">
    <property type="entry name" value="MULTI-COPPER OXIDASE"/>
    <property type="match status" value="1"/>
</dbReference>
<organism evidence="5 6">
    <name type="scientific">Hesseltinella vesiculosa</name>
    <dbReference type="NCBI Taxonomy" id="101127"/>
    <lineage>
        <taxon>Eukaryota</taxon>
        <taxon>Fungi</taxon>
        <taxon>Fungi incertae sedis</taxon>
        <taxon>Mucoromycota</taxon>
        <taxon>Mucoromycotina</taxon>
        <taxon>Mucoromycetes</taxon>
        <taxon>Mucorales</taxon>
        <taxon>Cunninghamellaceae</taxon>
        <taxon>Hesseltinella</taxon>
    </lineage>
</organism>
<sequence>MACLLLYVLCLFLSPVFSQPTQELIDEFSDLYAELEQPLAGKERIYHVAIDQVIWDFVPDHWDYIQDTALETSSSKEWTVSCKSSTAVGSRYYKAQYREYTDDSYTELSHIPSWQGGMGPILRGEVGDTLVVHVWNRAQHNFSMHPHGVFYEFEMEGAVYKNTDSKAFIAPGQRYTYRWTLHPRAGPGPTDGASLVWGYHSHVHESDIYAGLYGAILVYRQGHLSDSVRQSQRQEIVTTVFASDENASPFLEQTLDDLAPQLDHQALQHMTGDPTPFFLSNIKQMINGRMLYEPRMLTFHQGEPVDWHILAWGSFIDLLEISWESGQVLYNDQQVGHLTLFPASFRTVTFTPDQPGYFTFGALNQPAAQQGMVWRCQVL</sequence>
<dbReference type="EMBL" id="MCGT01000042">
    <property type="protein sequence ID" value="ORX45533.1"/>
    <property type="molecule type" value="Genomic_DNA"/>
</dbReference>
<dbReference type="AlphaFoldDB" id="A0A1X2G5H0"/>
<evidence type="ECO:0000313" key="6">
    <source>
        <dbReference type="Proteomes" id="UP000242146"/>
    </source>
</evidence>
<dbReference type="SUPFAM" id="SSF49503">
    <property type="entry name" value="Cupredoxins"/>
    <property type="match status" value="2"/>
</dbReference>